<dbReference type="GO" id="GO:0004803">
    <property type="term" value="F:transposase activity"/>
    <property type="evidence" value="ECO:0007669"/>
    <property type="project" value="InterPro"/>
</dbReference>
<dbReference type="Pfam" id="PF03400">
    <property type="entry name" value="DDE_Tnp_IS1"/>
    <property type="match status" value="1"/>
</dbReference>
<organism evidence="1">
    <name type="scientific">Trichodesmium erythraeum (strain IMS101)</name>
    <dbReference type="NCBI Taxonomy" id="203124"/>
    <lineage>
        <taxon>Bacteria</taxon>
        <taxon>Bacillati</taxon>
        <taxon>Cyanobacteriota</taxon>
        <taxon>Cyanophyceae</taxon>
        <taxon>Oscillatoriophycideae</taxon>
        <taxon>Oscillatoriales</taxon>
        <taxon>Microcoleaceae</taxon>
        <taxon>Trichodesmium</taxon>
    </lineage>
</organism>
<dbReference type="AlphaFoldDB" id="Q10VN8"/>
<gene>
    <name evidence="1" type="ordered locus">Tery_4725</name>
</gene>
<dbReference type="HOGENOM" id="CLU_136011_0_0_3"/>
<dbReference type="GO" id="GO:0003677">
    <property type="term" value="F:DNA binding"/>
    <property type="evidence" value="ECO:0007669"/>
    <property type="project" value="InterPro"/>
</dbReference>
<dbReference type="eggNOG" id="COG1662">
    <property type="taxonomic scope" value="Bacteria"/>
</dbReference>
<reference evidence="1" key="1">
    <citation type="submission" date="2006-06" db="EMBL/GenBank/DDBJ databases">
        <title>Complete sequence of Trichodesmium erythraeum IMS101.</title>
        <authorList>
            <consortium name="US DOE Joint Genome Institute"/>
            <person name="Copeland A."/>
            <person name="Lucas S."/>
            <person name="Lapidus A."/>
            <person name="Barry K."/>
            <person name="Detter J.C."/>
            <person name="Glavina del Rio T."/>
            <person name="Hammon N."/>
            <person name="Israni S."/>
            <person name="Dalin E."/>
            <person name="Tice H."/>
            <person name="Pitluck S."/>
            <person name="Kiss H."/>
            <person name="Munk A.C."/>
            <person name="Brettin T."/>
            <person name="Bruce D."/>
            <person name="Han C."/>
            <person name="Tapia R."/>
            <person name="Gilna P."/>
            <person name="Schmutz J."/>
            <person name="Larimer F."/>
            <person name="Land M."/>
            <person name="Hauser L."/>
            <person name="Kyrpides N."/>
            <person name="Kim E."/>
            <person name="Richardson P."/>
        </authorList>
    </citation>
    <scope>NUCLEOTIDE SEQUENCE [LARGE SCALE GENOMIC DNA]</scope>
    <source>
        <strain evidence="1">IMS101</strain>
    </source>
</reference>
<accession>Q10VN8</accession>
<dbReference type="InterPro" id="IPR005063">
    <property type="entry name" value="Transposase_27"/>
</dbReference>
<dbReference type="GO" id="GO:0006313">
    <property type="term" value="P:DNA transposition"/>
    <property type="evidence" value="ECO:0007669"/>
    <property type="project" value="InterPro"/>
</dbReference>
<protein>
    <recommendedName>
        <fullName evidence="2">IS1 transposase</fullName>
    </recommendedName>
</protein>
<dbReference type="EMBL" id="CP000393">
    <property type="protein sequence ID" value="ABG53686.1"/>
    <property type="molecule type" value="Genomic_DNA"/>
</dbReference>
<name>Q10VN8_TRIEI</name>
<evidence type="ECO:0000313" key="1">
    <source>
        <dbReference type="EMBL" id="ABG53686.1"/>
    </source>
</evidence>
<dbReference type="KEGG" id="ter:Tery_4725"/>
<evidence type="ECO:0008006" key="2">
    <source>
        <dbReference type="Google" id="ProtNLM"/>
    </source>
</evidence>
<sequence>MVIRPKKQKHCQMNELTEGDYWIGMTQASSSGLILATRVGKHTDQFIAELIANTEGKTNCKHWYTDDWGGYEGVLPPEVKHIIGAYQTQHKERINGILRQQIGRWHRRQNKFGKVWAHSVR</sequence>
<proteinExistence type="predicted"/>